<protein>
    <submittedName>
        <fullName evidence="1">Uncharacterized protein</fullName>
    </submittedName>
</protein>
<dbReference type="EMBL" id="JACJID010000001">
    <property type="protein sequence ID" value="MBA8923694.1"/>
    <property type="molecule type" value="Genomic_DNA"/>
</dbReference>
<proteinExistence type="predicted"/>
<gene>
    <name evidence="1" type="ORF">BC739_000891</name>
</gene>
<accession>A0ABR6BAQ7</accession>
<reference evidence="1 2" key="1">
    <citation type="submission" date="2020-08" db="EMBL/GenBank/DDBJ databases">
        <title>Genomic Encyclopedia of Archaeal and Bacterial Type Strains, Phase II (KMG-II): from individual species to whole genera.</title>
        <authorList>
            <person name="Goeker M."/>
        </authorList>
    </citation>
    <scope>NUCLEOTIDE SEQUENCE [LARGE SCALE GENOMIC DNA]</scope>
    <source>
        <strain evidence="1 2">DSM 43850</strain>
    </source>
</reference>
<keyword evidence="2" id="KW-1185">Reference proteome</keyword>
<dbReference type="Proteomes" id="UP000517916">
    <property type="component" value="Unassembled WGS sequence"/>
</dbReference>
<sequence>MRQIYLHADMAIKERVSFPRMPETLPVWPQHAKAIT</sequence>
<name>A0ABR6BAQ7_9PSEU</name>
<evidence type="ECO:0000313" key="2">
    <source>
        <dbReference type="Proteomes" id="UP000517916"/>
    </source>
</evidence>
<evidence type="ECO:0000313" key="1">
    <source>
        <dbReference type="EMBL" id="MBA8923694.1"/>
    </source>
</evidence>
<organism evidence="1 2">
    <name type="scientific">Kutzneria viridogrisea</name>
    <dbReference type="NCBI Taxonomy" id="47990"/>
    <lineage>
        <taxon>Bacteria</taxon>
        <taxon>Bacillati</taxon>
        <taxon>Actinomycetota</taxon>
        <taxon>Actinomycetes</taxon>
        <taxon>Pseudonocardiales</taxon>
        <taxon>Pseudonocardiaceae</taxon>
        <taxon>Kutzneria</taxon>
    </lineage>
</organism>
<comment type="caution">
    <text evidence="1">The sequence shown here is derived from an EMBL/GenBank/DDBJ whole genome shotgun (WGS) entry which is preliminary data.</text>
</comment>